<comment type="cofactor">
    <cofactor evidence="1">
        <name>Mg(2+)</name>
        <dbReference type="ChEBI" id="CHEBI:18420"/>
    </cofactor>
</comment>
<dbReference type="Pfam" id="PF00293">
    <property type="entry name" value="NUDIX"/>
    <property type="match status" value="1"/>
</dbReference>
<dbReference type="Proteomes" id="UP000182841">
    <property type="component" value="Unassembled WGS sequence"/>
</dbReference>
<dbReference type="InterPro" id="IPR020084">
    <property type="entry name" value="NUDIX_hydrolase_CS"/>
</dbReference>
<evidence type="ECO:0000256" key="2">
    <source>
        <dbReference type="ARBA" id="ARBA00005582"/>
    </source>
</evidence>
<dbReference type="GO" id="GO:0016787">
    <property type="term" value="F:hydrolase activity"/>
    <property type="evidence" value="ECO:0007669"/>
    <property type="project" value="UniProtKB-KW"/>
</dbReference>
<dbReference type="InterPro" id="IPR020476">
    <property type="entry name" value="Nudix_hydrolase"/>
</dbReference>
<gene>
    <name evidence="6" type="ORF">SAMN05421870_108162</name>
</gene>
<evidence type="ECO:0000256" key="1">
    <source>
        <dbReference type="ARBA" id="ARBA00001946"/>
    </source>
</evidence>
<dbReference type="OrthoDB" id="9804442at2"/>
<feature type="domain" description="Nudix hydrolase" evidence="5">
    <location>
        <begin position="49"/>
        <end position="177"/>
    </location>
</feature>
<dbReference type="AlphaFoldDB" id="A0A1H9UFL8"/>
<comment type="similarity">
    <text evidence="2 4">Belongs to the Nudix hydrolase family.</text>
</comment>
<dbReference type="STRING" id="943816.AN217_07130"/>
<dbReference type="PROSITE" id="PS00893">
    <property type="entry name" value="NUDIX_BOX"/>
    <property type="match status" value="1"/>
</dbReference>
<organism evidence="6 7">
    <name type="scientific">Streptomyces qinglanensis</name>
    <dbReference type="NCBI Taxonomy" id="943816"/>
    <lineage>
        <taxon>Bacteria</taxon>
        <taxon>Bacillati</taxon>
        <taxon>Actinomycetota</taxon>
        <taxon>Actinomycetes</taxon>
        <taxon>Kitasatosporales</taxon>
        <taxon>Streptomycetaceae</taxon>
        <taxon>Streptomyces</taxon>
    </lineage>
</organism>
<keyword evidence="3 4" id="KW-0378">Hydrolase</keyword>
<dbReference type="PRINTS" id="PR00502">
    <property type="entry name" value="NUDIXFAMILY"/>
</dbReference>
<evidence type="ECO:0000256" key="4">
    <source>
        <dbReference type="RuleBase" id="RU003476"/>
    </source>
</evidence>
<evidence type="ECO:0000256" key="3">
    <source>
        <dbReference type="ARBA" id="ARBA00022801"/>
    </source>
</evidence>
<evidence type="ECO:0000313" key="6">
    <source>
        <dbReference type="EMBL" id="SES08350.1"/>
    </source>
</evidence>
<evidence type="ECO:0000259" key="5">
    <source>
        <dbReference type="PROSITE" id="PS51462"/>
    </source>
</evidence>
<keyword evidence="7" id="KW-1185">Reference proteome</keyword>
<name>A0A1H9UFL8_9ACTN</name>
<evidence type="ECO:0000313" key="7">
    <source>
        <dbReference type="Proteomes" id="UP000182841"/>
    </source>
</evidence>
<dbReference type="InterPro" id="IPR000086">
    <property type="entry name" value="NUDIX_hydrolase_dom"/>
</dbReference>
<dbReference type="PANTHER" id="PTHR43046:SF14">
    <property type="entry name" value="MUTT_NUDIX FAMILY PROTEIN"/>
    <property type="match status" value="1"/>
</dbReference>
<dbReference type="Gene3D" id="3.90.79.10">
    <property type="entry name" value="Nucleoside Triphosphate Pyrophosphohydrolase"/>
    <property type="match status" value="1"/>
</dbReference>
<accession>A0A1H9UFL8</accession>
<dbReference type="EMBL" id="FOGO01000008">
    <property type="protein sequence ID" value="SES08350.1"/>
    <property type="molecule type" value="Genomic_DNA"/>
</dbReference>
<proteinExistence type="inferred from homology"/>
<dbReference type="CDD" id="cd02883">
    <property type="entry name" value="NUDIX_Hydrolase"/>
    <property type="match status" value="1"/>
</dbReference>
<dbReference type="InterPro" id="IPR015797">
    <property type="entry name" value="NUDIX_hydrolase-like_dom_sf"/>
</dbReference>
<dbReference type="SUPFAM" id="SSF55811">
    <property type="entry name" value="Nudix"/>
    <property type="match status" value="1"/>
</dbReference>
<dbReference type="PROSITE" id="PS51462">
    <property type="entry name" value="NUDIX"/>
    <property type="match status" value="1"/>
</dbReference>
<dbReference type="PANTHER" id="PTHR43046">
    <property type="entry name" value="GDP-MANNOSE MANNOSYL HYDROLASE"/>
    <property type="match status" value="1"/>
</dbReference>
<protein>
    <submittedName>
        <fullName evidence="6">8-oxo-dGTP pyrophosphatase MutT, NUDIX family</fullName>
    </submittedName>
</protein>
<sequence length="179" mass="19355">MRTALSAVAVTLPPMDDSALPTPPAPLATGPREMRLLSFHTEPEETRFPDAPVGYVLLVVRHAGKLLMVHVRSRACWELPGGGIEEGESPRGAALRELREETGQTADPAALRFAGFARTSLGPEQRVLYGAVFTGELAEVLPFTPTEEISALHWRSGSEPLPWGQVQTVDEYLVGLCDA</sequence>
<reference evidence="7" key="1">
    <citation type="submission" date="2016-10" db="EMBL/GenBank/DDBJ databases">
        <authorList>
            <person name="Varghese N."/>
            <person name="Submissions S."/>
        </authorList>
    </citation>
    <scope>NUCLEOTIDE SEQUENCE [LARGE SCALE GENOMIC DNA]</scope>
    <source>
        <strain evidence="7">CGMCC 4.6825</strain>
    </source>
</reference>